<sequence>MYKLFDDREDADYDVRVDFSKDDAIHNIQKAKNFIEECEKFLK</sequence>
<evidence type="ECO:0008006" key="3">
    <source>
        <dbReference type="Google" id="ProtNLM"/>
    </source>
</evidence>
<accession>A0A166AZT2</accession>
<evidence type="ECO:0000313" key="2">
    <source>
        <dbReference type="Proteomes" id="UP000077066"/>
    </source>
</evidence>
<evidence type="ECO:0000313" key="1">
    <source>
        <dbReference type="EMBL" id="KZX12682.1"/>
    </source>
</evidence>
<proteinExistence type="predicted"/>
<keyword evidence="2" id="KW-1185">Reference proteome</keyword>
<name>A0A166AZT2_9EURY</name>
<gene>
    <name evidence="1" type="ORF">MBFIL_10820</name>
</gene>
<reference evidence="1 2" key="1">
    <citation type="submission" date="2016-04" db="EMBL/GenBank/DDBJ databases">
        <title>Genome sequence of Methanobrevibacter filiformis DSM 11501.</title>
        <authorList>
            <person name="Poehlein A."/>
            <person name="Seedorf H."/>
            <person name="Daniel R."/>
        </authorList>
    </citation>
    <scope>NUCLEOTIDE SEQUENCE [LARGE SCALE GENOMIC DNA]</scope>
    <source>
        <strain evidence="1 2">DSM 11501</strain>
    </source>
</reference>
<dbReference type="AlphaFoldDB" id="A0A166AZT2"/>
<dbReference type="PATRIC" id="fig|55758.3.peg.1243"/>
<organism evidence="1 2">
    <name type="scientific">Methanobrevibacter filiformis</name>
    <dbReference type="NCBI Taxonomy" id="55758"/>
    <lineage>
        <taxon>Archaea</taxon>
        <taxon>Methanobacteriati</taxon>
        <taxon>Methanobacteriota</taxon>
        <taxon>Methanomada group</taxon>
        <taxon>Methanobacteria</taxon>
        <taxon>Methanobacteriales</taxon>
        <taxon>Methanobacteriaceae</taxon>
        <taxon>Methanobrevibacter</taxon>
    </lineage>
</organism>
<dbReference type="Proteomes" id="UP000077066">
    <property type="component" value="Unassembled WGS sequence"/>
</dbReference>
<comment type="caution">
    <text evidence="1">The sequence shown here is derived from an EMBL/GenBank/DDBJ whole genome shotgun (WGS) entry which is preliminary data.</text>
</comment>
<protein>
    <recommendedName>
        <fullName evidence="3">HEPN domain-containing protein</fullName>
    </recommendedName>
</protein>
<dbReference type="Gene3D" id="1.20.120.330">
    <property type="entry name" value="Nucleotidyltransferases domain 2"/>
    <property type="match status" value="1"/>
</dbReference>
<dbReference type="EMBL" id="LWMT01000225">
    <property type="protein sequence ID" value="KZX12682.1"/>
    <property type="molecule type" value="Genomic_DNA"/>
</dbReference>